<accession>A4U543</accession>
<protein>
    <submittedName>
        <fullName evidence="1">Transposase IS3</fullName>
    </submittedName>
</protein>
<evidence type="ECO:0000313" key="1">
    <source>
        <dbReference type="EMBL" id="CAM78000.1"/>
    </source>
</evidence>
<organism evidence="1">
    <name type="scientific">Magnetospirillum gryphiswaldense</name>
    <dbReference type="NCBI Taxonomy" id="55518"/>
    <lineage>
        <taxon>Bacteria</taxon>
        <taxon>Pseudomonadati</taxon>
        <taxon>Pseudomonadota</taxon>
        <taxon>Alphaproteobacteria</taxon>
        <taxon>Rhodospirillales</taxon>
        <taxon>Rhodospirillaceae</taxon>
        <taxon>Magnetospirillum</taxon>
    </lineage>
</organism>
<sequence length="66" mass="7603">MMFRIIGEKKAKELSLARICALFGVSASGFYAWKRRKPSLRQLDDMARPLLSPQAPLPRQRFRSIP</sequence>
<dbReference type="AlphaFoldDB" id="A4U543"/>
<reference evidence="1" key="1">
    <citation type="journal article" date="2007" name="J. Bacteriol.">
        <title>Comparative genome analysis of four magnetotactic bacteria reveals a complex set of group-specific genes implicated in magnetosome biomineralization and function.</title>
        <authorList>
            <person name="Richter M."/>
            <person name="Kube M."/>
            <person name="Bazylinski D.A."/>
            <person name="Lombardot T."/>
            <person name="Gloeckner F.O."/>
            <person name="Reinhardt R."/>
            <person name="Schueler D."/>
        </authorList>
    </citation>
    <scope>NUCLEOTIDE SEQUENCE</scope>
    <source>
        <strain evidence="1">MSR-1</strain>
    </source>
</reference>
<gene>
    <name evidence="1" type="primary">tnpF</name>
    <name evidence="1" type="ORF">MGR_4068</name>
</gene>
<dbReference type="EMBL" id="CU459003">
    <property type="protein sequence ID" value="CAM78000.1"/>
    <property type="molecule type" value="Genomic_DNA"/>
</dbReference>
<name>A4U543_9PROT</name>
<proteinExistence type="predicted"/>